<organism evidence="1 2">
    <name type="scientific">Brassica napus</name>
    <name type="common">Rape</name>
    <dbReference type="NCBI Taxonomy" id="3708"/>
    <lineage>
        <taxon>Eukaryota</taxon>
        <taxon>Viridiplantae</taxon>
        <taxon>Streptophyta</taxon>
        <taxon>Embryophyta</taxon>
        <taxon>Tracheophyta</taxon>
        <taxon>Spermatophyta</taxon>
        <taxon>Magnoliopsida</taxon>
        <taxon>eudicotyledons</taxon>
        <taxon>Gunneridae</taxon>
        <taxon>Pentapetalae</taxon>
        <taxon>rosids</taxon>
        <taxon>malvids</taxon>
        <taxon>Brassicales</taxon>
        <taxon>Brassicaceae</taxon>
        <taxon>Brassiceae</taxon>
        <taxon>Brassica</taxon>
    </lineage>
</organism>
<gene>
    <name evidence="1" type="primary">BnaC05g22100D</name>
    <name evidence="1" type="ORF">GSBRNA2T00046298001</name>
</gene>
<protein>
    <submittedName>
        <fullName evidence="1">BnaC05g22100D protein</fullName>
    </submittedName>
</protein>
<dbReference type="EMBL" id="LK032261">
    <property type="protein sequence ID" value="CDY30834.1"/>
    <property type="molecule type" value="Genomic_DNA"/>
</dbReference>
<evidence type="ECO:0000313" key="2">
    <source>
        <dbReference type="Proteomes" id="UP000028999"/>
    </source>
</evidence>
<sequence length="55" mass="6133">MRLNRRPATHAIVRGSPSGNLQTSLMKLSPMELGDETVVMLRLRIAVNELGFNQI</sequence>
<proteinExistence type="predicted"/>
<reference evidence="1 2" key="1">
    <citation type="journal article" date="2014" name="Science">
        <title>Plant genetics. Early allopolyploid evolution in the post-Neolithic Brassica napus oilseed genome.</title>
        <authorList>
            <person name="Chalhoub B."/>
            <person name="Denoeud F."/>
            <person name="Liu S."/>
            <person name="Parkin I.A."/>
            <person name="Tang H."/>
            <person name="Wang X."/>
            <person name="Chiquet J."/>
            <person name="Belcram H."/>
            <person name="Tong C."/>
            <person name="Samans B."/>
            <person name="Correa M."/>
            <person name="Da Silva C."/>
            <person name="Just J."/>
            <person name="Falentin C."/>
            <person name="Koh C.S."/>
            <person name="Le Clainche I."/>
            <person name="Bernard M."/>
            <person name="Bento P."/>
            <person name="Noel B."/>
            <person name="Labadie K."/>
            <person name="Alberti A."/>
            <person name="Charles M."/>
            <person name="Arnaud D."/>
            <person name="Guo H."/>
            <person name="Daviaud C."/>
            <person name="Alamery S."/>
            <person name="Jabbari K."/>
            <person name="Zhao M."/>
            <person name="Edger P.P."/>
            <person name="Chelaifa H."/>
            <person name="Tack D."/>
            <person name="Lassalle G."/>
            <person name="Mestiri I."/>
            <person name="Schnel N."/>
            <person name="Le Paslier M.C."/>
            <person name="Fan G."/>
            <person name="Renault V."/>
            <person name="Bayer P.E."/>
            <person name="Golicz A.A."/>
            <person name="Manoli S."/>
            <person name="Lee T.H."/>
            <person name="Thi V.H."/>
            <person name="Chalabi S."/>
            <person name="Hu Q."/>
            <person name="Fan C."/>
            <person name="Tollenaere R."/>
            <person name="Lu Y."/>
            <person name="Battail C."/>
            <person name="Shen J."/>
            <person name="Sidebottom C.H."/>
            <person name="Wang X."/>
            <person name="Canaguier A."/>
            <person name="Chauveau A."/>
            <person name="Berard A."/>
            <person name="Deniot G."/>
            <person name="Guan M."/>
            <person name="Liu Z."/>
            <person name="Sun F."/>
            <person name="Lim Y.P."/>
            <person name="Lyons E."/>
            <person name="Town C.D."/>
            <person name="Bancroft I."/>
            <person name="Wang X."/>
            <person name="Meng J."/>
            <person name="Ma J."/>
            <person name="Pires J.C."/>
            <person name="King G.J."/>
            <person name="Brunel D."/>
            <person name="Delourme R."/>
            <person name="Renard M."/>
            <person name="Aury J.M."/>
            <person name="Adams K.L."/>
            <person name="Batley J."/>
            <person name="Snowdon R.J."/>
            <person name="Tost J."/>
            <person name="Edwards D."/>
            <person name="Zhou Y."/>
            <person name="Hua W."/>
            <person name="Sharpe A.G."/>
            <person name="Paterson A.H."/>
            <person name="Guan C."/>
            <person name="Wincker P."/>
        </authorList>
    </citation>
    <scope>NUCLEOTIDE SEQUENCE [LARGE SCALE GENOMIC DNA]</scope>
    <source>
        <strain evidence="2">cv. Darmor-bzh</strain>
    </source>
</reference>
<keyword evidence="2" id="KW-1185">Reference proteome</keyword>
<name>A0A078H064_BRANA</name>
<dbReference type="AlphaFoldDB" id="A0A078H064"/>
<evidence type="ECO:0000313" key="1">
    <source>
        <dbReference type="EMBL" id="CDY30834.1"/>
    </source>
</evidence>
<accession>A0A078H064</accession>
<dbReference type="PaxDb" id="3708-A0A078H064"/>
<dbReference type="Gramene" id="CDY30834">
    <property type="protein sequence ID" value="CDY30834"/>
    <property type="gene ID" value="GSBRNA2T00046298001"/>
</dbReference>
<dbReference type="Proteomes" id="UP000028999">
    <property type="component" value="Unassembled WGS sequence"/>
</dbReference>